<evidence type="ECO:0000313" key="1">
    <source>
        <dbReference type="EMBL" id="CAB4171942.1"/>
    </source>
</evidence>
<evidence type="ECO:0000313" key="2">
    <source>
        <dbReference type="EMBL" id="CAB4200196.1"/>
    </source>
</evidence>
<reference evidence="2" key="1">
    <citation type="submission" date="2020-05" db="EMBL/GenBank/DDBJ databases">
        <authorList>
            <person name="Chiriac C."/>
            <person name="Salcher M."/>
            <person name="Ghai R."/>
            <person name="Kavagutti S V."/>
        </authorList>
    </citation>
    <scope>NUCLEOTIDE SEQUENCE</scope>
</reference>
<protein>
    <submittedName>
        <fullName evidence="2">Uncharacterized protein</fullName>
    </submittedName>
</protein>
<gene>
    <name evidence="2" type="ORF">UFOVP1358_38</name>
    <name evidence="1" type="ORF">UFOVP931_32</name>
</gene>
<proteinExistence type="predicted"/>
<name>A0A6J5S1I8_9CAUD</name>
<dbReference type="EMBL" id="LR797302">
    <property type="protein sequence ID" value="CAB4200196.1"/>
    <property type="molecule type" value="Genomic_DNA"/>
</dbReference>
<dbReference type="EMBL" id="LR796870">
    <property type="protein sequence ID" value="CAB4171942.1"/>
    <property type="molecule type" value="Genomic_DNA"/>
</dbReference>
<sequence length="67" mass="7769">MKKLVTNPALQSWLALNDILRGADEPVCQALLKEELKGRKRKQFIKRIHSRLNKVRADRERMELGAS</sequence>
<accession>A0A6J5S1I8</accession>
<organism evidence="2">
    <name type="scientific">uncultured Caudovirales phage</name>
    <dbReference type="NCBI Taxonomy" id="2100421"/>
    <lineage>
        <taxon>Viruses</taxon>
        <taxon>Duplodnaviria</taxon>
        <taxon>Heunggongvirae</taxon>
        <taxon>Uroviricota</taxon>
        <taxon>Caudoviricetes</taxon>
        <taxon>Peduoviridae</taxon>
        <taxon>Maltschvirus</taxon>
        <taxon>Maltschvirus maltsch</taxon>
    </lineage>
</organism>